<evidence type="ECO:0000256" key="2">
    <source>
        <dbReference type="ARBA" id="ARBA00023033"/>
    </source>
</evidence>
<keyword evidence="6" id="KW-1185">Reference proteome</keyword>
<dbReference type="NCBIfam" id="NF005720">
    <property type="entry name" value="PRK07538.1"/>
    <property type="match status" value="1"/>
</dbReference>
<dbReference type="PRINTS" id="PR00420">
    <property type="entry name" value="RNGMNOXGNASE"/>
</dbReference>
<keyword evidence="2" id="KW-0503">Monooxygenase</keyword>
<keyword evidence="3" id="KW-0175">Coiled coil</keyword>
<proteinExistence type="predicted"/>
<dbReference type="Proteomes" id="UP001500879">
    <property type="component" value="Unassembled WGS sequence"/>
</dbReference>
<accession>A0ABP3IC80</accession>
<dbReference type="Gene3D" id="3.30.9.30">
    <property type="match status" value="1"/>
</dbReference>
<dbReference type="SUPFAM" id="SSF51905">
    <property type="entry name" value="FAD/NAD(P)-binding domain"/>
    <property type="match status" value="1"/>
</dbReference>
<dbReference type="EMBL" id="BAAABX010000018">
    <property type="protein sequence ID" value="GAA0397193.1"/>
    <property type="molecule type" value="Genomic_DNA"/>
</dbReference>
<reference evidence="6" key="1">
    <citation type="journal article" date="2019" name="Int. J. Syst. Evol. Microbiol.">
        <title>The Global Catalogue of Microorganisms (GCM) 10K type strain sequencing project: providing services to taxonomists for standard genome sequencing and annotation.</title>
        <authorList>
            <consortium name="The Broad Institute Genomics Platform"/>
            <consortium name="The Broad Institute Genome Sequencing Center for Infectious Disease"/>
            <person name="Wu L."/>
            <person name="Ma J."/>
        </authorList>
    </citation>
    <scope>NUCLEOTIDE SEQUENCE [LARGE SCALE GENOMIC DNA]</scope>
    <source>
        <strain evidence="6">JCM 4788</strain>
    </source>
</reference>
<organism evidence="5 6">
    <name type="scientific">Streptomyces luteireticuli</name>
    <dbReference type="NCBI Taxonomy" id="173858"/>
    <lineage>
        <taxon>Bacteria</taxon>
        <taxon>Bacillati</taxon>
        <taxon>Actinomycetota</taxon>
        <taxon>Actinomycetes</taxon>
        <taxon>Kitasatosporales</taxon>
        <taxon>Streptomycetaceae</taxon>
        <taxon>Streptomyces</taxon>
    </lineage>
</organism>
<protein>
    <submittedName>
        <fullName evidence="5">Pyocyanin biosynthetic protein PhzM</fullName>
    </submittedName>
</protein>
<dbReference type="SUPFAM" id="SSF54373">
    <property type="entry name" value="FAD-linked reductases, C-terminal domain"/>
    <property type="match status" value="1"/>
</dbReference>
<evidence type="ECO:0000313" key="6">
    <source>
        <dbReference type="Proteomes" id="UP001500879"/>
    </source>
</evidence>
<name>A0ABP3IC80_9ACTN</name>
<dbReference type="PANTHER" id="PTHR13789:SF268">
    <property type="entry name" value="5-METHYLPHENAZINE-1-CARBOXYLATE 1-MONOOXYGENASE"/>
    <property type="match status" value="1"/>
</dbReference>
<dbReference type="RefSeq" id="WP_344021798.1">
    <property type="nucleotide sequence ID" value="NZ_BAAABX010000018.1"/>
</dbReference>
<dbReference type="InterPro" id="IPR036188">
    <property type="entry name" value="FAD/NAD-bd_sf"/>
</dbReference>
<keyword evidence="1" id="KW-0560">Oxidoreductase</keyword>
<comment type="caution">
    <text evidence="5">The sequence shown here is derived from an EMBL/GenBank/DDBJ whole genome shotgun (WGS) entry which is preliminary data.</text>
</comment>
<gene>
    <name evidence="5" type="primary">phzM_1</name>
    <name evidence="5" type="ORF">GCM10010357_17900</name>
</gene>
<evidence type="ECO:0000256" key="1">
    <source>
        <dbReference type="ARBA" id="ARBA00023002"/>
    </source>
</evidence>
<dbReference type="PANTHER" id="PTHR13789">
    <property type="entry name" value="MONOOXYGENASE"/>
    <property type="match status" value="1"/>
</dbReference>
<dbReference type="Gene3D" id="3.50.50.60">
    <property type="entry name" value="FAD/NAD(P)-binding domain"/>
    <property type="match status" value="1"/>
</dbReference>
<dbReference type="Pfam" id="PF01494">
    <property type="entry name" value="FAD_binding_3"/>
    <property type="match status" value="2"/>
</dbReference>
<dbReference type="InterPro" id="IPR002938">
    <property type="entry name" value="FAD-bd"/>
</dbReference>
<evidence type="ECO:0000256" key="3">
    <source>
        <dbReference type="SAM" id="Coils"/>
    </source>
</evidence>
<sequence>MATTHSADVVVVGGGIGGLTAALSLHAAGIEPLVLESAREIRPLGVGINLQPAAVRELAELGLLDELAELGVPAVEHVFADSRGRTLFGEARGTAAGYNWPQFSVHRGELQLMLLDAVVERLGPGAVRTGVRAVDFEETGDGVRVHAADRSTGGSLDFSAGALVAADGIHSTLRALLHPDQGPLRWNGVTMWRGVTETESFAPGNSVVIAADDKNTQFVAYQISGTALERGRTLVNWVCLVPTGEPGALGTGVNWNAPGAIEDLLPHYADWHFDWTDLPELFARSEQILEYPMVDRDPLPFWGRGRVTLLGDAAHPGYPSGANGGTQAIIDARVLAYHLAAGPDVVGALAAYEAERRAATSAIVLANREMDRVGRNRSAAPGGPSGESIEKVTEAYRRAAGEAEKLNTRASLTPPGAVRV</sequence>
<dbReference type="InterPro" id="IPR050493">
    <property type="entry name" value="FAD-dep_Monooxygenase_BioMet"/>
</dbReference>
<feature type="domain" description="FAD-binding" evidence="4">
    <location>
        <begin position="302"/>
        <end position="364"/>
    </location>
</feature>
<evidence type="ECO:0000259" key="4">
    <source>
        <dbReference type="Pfam" id="PF01494"/>
    </source>
</evidence>
<evidence type="ECO:0000313" key="5">
    <source>
        <dbReference type="EMBL" id="GAA0397193.1"/>
    </source>
</evidence>
<feature type="domain" description="FAD-binding" evidence="4">
    <location>
        <begin position="7"/>
        <end position="180"/>
    </location>
</feature>
<feature type="coiled-coil region" evidence="3">
    <location>
        <begin position="349"/>
        <end position="409"/>
    </location>
</feature>